<dbReference type="PANTHER" id="PTHR40626">
    <property type="entry name" value="MIP31509P"/>
    <property type="match status" value="1"/>
</dbReference>
<dbReference type="InterPro" id="IPR007219">
    <property type="entry name" value="XnlR_reg_dom"/>
</dbReference>
<keyword evidence="11" id="KW-1185">Reference proteome</keyword>
<evidence type="ECO:0000256" key="6">
    <source>
        <dbReference type="ARBA" id="ARBA00023242"/>
    </source>
</evidence>
<dbReference type="GO" id="GO:0008270">
    <property type="term" value="F:zinc ion binding"/>
    <property type="evidence" value="ECO:0007669"/>
    <property type="project" value="UniProtKB-KW"/>
</dbReference>
<evidence type="ECO:0000256" key="2">
    <source>
        <dbReference type="ARBA" id="ARBA00022723"/>
    </source>
</evidence>
<keyword evidence="3" id="KW-0677">Repeat</keyword>
<evidence type="ECO:0000256" key="3">
    <source>
        <dbReference type="ARBA" id="ARBA00022737"/>
    </source>
</evidence>
<dbReference type="EMBL" id="JAXLQG010000003">
    <property type="protein sequence ID" value="KAK5542490.1"/>
    <property type="molecule type" value="Genomic_DNA"/>
</dbReference>
<comment type="subcellular location">
    <subcellularLocation>
        <location evidence="1">Nucleus</location>
    </subcellularLocation>
</comment>
<dbReference type="FunFam" id="3.30.160.60:FF:000870">
    <property type="entry name" value="zinc finger protein 197 isoform X1"/>
    <property type="match status" value="1"/>
</dbReference>
<gene>
    <name evidence="10" type="ORF">LTR25_002376</name>
</gene>
<keyword evidence="2" id="KW-0479">Metal-binding</keyword>
<feature type="compositionally biased region" description="Polar residues" evidence="8">
    <location>
        <begin position="76"/>
        <end position="93"/>
    </location>
</feature>
<dbReference type="InterPro" id="IPR013087">
    <property type="entry name" value="Znf_C2H2_type"/>
</dbReference>
<accession>A0AAV9QKL0</accession>
<dbReference type="SMART" id="SM00355">
    <property type="entry name" value="ZnF_C2H2"/>
    <property type="match status" value="2"/>
</dbReference>
<dbReference type="Proteomes" id="UP001345827">
    <property type="component" value="Unassembled WGS sequence"/>
</dbReference>
<evidence type="ECO:0000256" key="1">
    <source>
        <dbReference type="ARBA" id="ARBA00004123"/>
    </source>
</evidence>
<name>A0AAV9QKL0_9PEZI</name>
<dbReference type="GO" id="GO:0006351">
    <property type="term" value="P:DNA-templated transcription"/>
    <property type="evidence" value="ECO:0007669"/>
    <property type="project" value="InterPro"/>
</dbReference>
<evidence type="ECO:0000313" key="10">
    <source>
        <dbReference type="EMBL" id="KAK5542490.1"/>
    </source>
</evidence>
<dbReference type="PANTHER" id="PTHR40626:SF11">
    <property type="entry name" value="ZINC FINGER PROTEIN YPR022C"/>
    <property type="match status" value="1"/>
</dbReference>
<feature type="domain" description="C2H2-type" evidence="9">
    <location>
        <begin position="41"/>
        <end position="73"/>
    </location>
</feature>
<dbReference type="PROSITE" id="PS00028">
    <property type="entry name" value="ZINC_FINGER_C2H2_1"/>
    <property type="match status" value="2"/>
</dbReference>
<dbReference type="CDD" id="cd12148">
    <property type="entry name" value="fungal_TF_MHR"/>
    <property type="match status" value="1"/>
</dbReference>
<dbReference type="SUPFAM" id="SSF57667">
    <property type="entry name" value="beta-beta-alpha zinc fingers"/>
    <property type="match status" value="1"/>
</dbReference>
<evidence type="ECO:0000259" key="9">
    <source>
        <dbReference type="PROSITE" id="PS50157"/>
    </source>
</evidence>
<dbReference type="Pfam" id="PF00096">
    <property type="entry name" value="zf-C2H2"/>
    <property type="match status" value="2"/>
</dbReference>
<proteinExistence type="predicted"/>
<dbReference type="GO" id="GO:0000981">
    <property type="term" value="F:DNA-binding transcription factor activity, RNA polymerase II-specific"/>
    <property type="evidence" value="ECO:0007669"/>
    <property type="project" value="InterPro"/>
</dbReference>
<feature type="compositionally biased region" description="Basic residues" evidence="8">
    <location>
        <begin position="60"/>
        <end position="71"/>
    </location>
</feature>
<sequence>MVEEMPQAAGRARQCPYCSREFIKADHYHRHIRSHTKEKPFRCNICRKAYPRHDTLLRHTRTHQKASHSKPKPTEDVSSNNRRSVDSGTSPSGSCPPAPYTFLPPYEVVQPGMEQTSNPTSGFRKQNTQNTQTTSYDESDTNIVSLPVKKQPQCFTEQRISITTGFQGTSNNYGSDTFRDVTHGIPSVSATGTTEGAFTSQTGDVYSPLQTEAFASHFDGLNPVDWLLGDDFDLTAFDFVENGNVLEDSRAFTHHTEELGQDTRRTSDVHTQPRLLDLRPIWYTQVRSIDTEYGASSGSVTPNNAGNPVGDSIDEVYRMNMAKRLRIPLRDEPLPSIDFLNLCIHLFFTRFNVTLPIIHSPTFRPTKDNALLVLSICSAGSLSLGSDMADKAGSMLFERVNKAVLAAPWERHHSHRPEQVRNMLKTAMIGQTFALLSGNPFHLMTAAAYLGSLITLARHSRLFHNASAISIDEDLSPEALDATWRRWARDEELKRIALVLFIHDAEISALFHHDPILRHNATFIPTASSAELFCAPTAVAWASKYKGKQAERLRQARQTVQPPDRSCTRNPSQPSSSDNSWSSSSAIPPGQYHMLNVYTRLSGIAASISECRHLGSLSSEQAKHYESDLITWYTSVPAPFRELGNTSMQPEAPFSMLPLWHYTFMTLTTDFETLELAIGRDGAAMTPSTGEYALSWISSPDSKRCLLHALLLQNLVASVNMGSFFPIHAARILFSAAVCWYCYMLYLPYTSVSDHAWVLSELSELSLETLPEIKLLREGAFISTVGICNDTISDFKRILIANPAEMKASTLCVLEGILRRLGTGDISKVFADIVQVFISGEMDKVTVDAGAARDKV</sequence>
<dbReference type="InterPro" id="IPR036236">
    <property type="entry name" value="Znf_C2H2_sf"/>
</dbReference>
<keyword evidence="4 7" id="KW-0863">Zinc-finger</keyword>
<dbReference type="Pfam" id="PF04082">
    <property type="entry name" value="Fungal_trans"/>
    <property type="match status" value="1"/>
</dbReference>
<dbReference type="GO" id="GO:0000785">
    <property type="term" value="C:chromatin"/>
    <property type="evidence" value="ECO:0007669"/>
    <property type="project" value="TreeGrafter"/>
</dbReference>
<evidence type="ECO:0000256" key="5">
    <source>
        <dbReference type="ARBA" id="ARBA00022833"/>
    </source>
</evidence>
<feature type="compositionally biased region" description="Low complexity" evidence="8">
    <location>
        <begin position="571"/>
        <end position="585"/>
    </location>
</feature>
<keyword evidence="5" id="KW-0862">Zinc</keyword>
<evidence type="ECO:0000313" key="11">
    <source>
        <dbReference type="Proteomes" id="UP001345827"/>
    </source>
</evidence>
<dbReference type="InterPro" id="IPR051059">
    <property type="entry name" value="VerF-like"/>
</dbReference>
<feature type="compositionally biased region" description="Polar residues" evidence="8">
    <location>
        <begin position="113"/>
        <end position="139"/>
    </location>
</feature>
<reference evidence="10 11" key="1">
    <citation type="submission" date="2023-06" db="EMBL/GenBank/DDBJ databases">
        <title>Black Yeasts Isolated from many extreme environments.</title>
        <authorList>
            <person name="Coleine C."/>
            <person name="Stajich J.E."/>
            <person name="Selbmann L."/>
        </authorList>
    </citation>
    <scope>NUCLEOTIDE SEQUENCE [LARGE SCALE GENOMIC DNA]</scope>
    <source>
        <strain evidence="10 11">CCFEE 5887</strain>
    </source>
</reference>
<feature type="region of interest" description="Disordered" evidence="8">
    <location>
        <begin position="60"/>
        <end position="139"/>
    </location>
</feature>
<dbReference type="Gene3D" id="3.30.160.60">
    <property type="entry name" value="Classic Zinc Finger"/>
    <property type="match status" value="2"/>
</dbReference>
<feature type="domain" description="C2H2-type" evidence="9">
    <location>
        <begin position="13"/>
        <end position="40"/>
    </location>
</feature>
<organism evidence="10 11">
    <name type="scientific">Vermiconidia calcicola</name>
    <dbReference type="NCBI Taxonomy" id="1690605"/>
    <lineage>
        <taxon>Eukaryota</taxon>
        <taxon>Fungi</taxon>
        <taxon>Dikarya</taxon>
        <taxon>Ascomycota</taxon>
        <taxon>Pezizomycotina</taxon>
        <taxon>Dothideomycetes</taxon>
        <taxon>Dothideomycetidae</taxon>
        <taxon>Mycosphaerellales</taxon>
        <taxon>Extremaceae</taxon>
        <taxon>Vermiconidia</taxon>
    </lineage>
</organism>
<feature type="region of interest" description="Disordered" evidence="8">
    <location>
        <begin position="554"/>
        <end position="585"/>
    </location>
</feature>
<dbReference type="GO" id="GO:0000978">
    <property type="term" value="F:RNA polymerase II cis-regulatory region sequence-specific DNA binding"/>
    <property type="evidence" value="ECO:0007669"/>
    <property type="project" value="InterPro"/>
</dbReference>
<keyword evidence="6" id="KW-0539">Nucleus</keyword>
<dbReference type="PROSITE" id="PS50157">
    <property type="entry name" value="ZINC_FINGER_C2H2_2"/>
    <property type="match status" value="2"/>
</dbReference>
<comment type="caution">
    <text evidence="10">The sequence shown here is derived from an EMBL/GenBank/DDBJ whole genome shotgun (WGS) entry which is preliminary data.</text>
</comment>
<evidence type="ECO:0000256" key="8">
    <source>
        <dbReference type="SAM" id="MobiDB-lite"/>
    </source>
</evidence>
<protein>
    <recommendedName>
        <fullName evidence="9">C2H2-type domain-containing protein</fullName>
    </recommendedName>
</protein>
<evidence type="ECO:0000256" key="7">
    <source>
        <dbReference type="PROSITE-ProRule" id="PRU00042"/>
    </source>
</evidence>
<dbReference type="GO" id="GO:0005634">
    <property type="term" value="C:nucleus"/>
    <property type="evidence" value="ECO:0007669"/>
    <property type="project" value="UniProtKB-SubCell"/>
</dbReference>
<dbReference type="AlphaFoldDB" id="A0AAV9QKL0"/>
<evidence type="ECO:0000256" key="4">
    <source>
        <dbReference type="ARBA" id="ARBA00022771"/>
    </source>
</evidence>